<feature type="non-terminal residue" evidence="2">
    <location>
        <position position="95"/>
    </location>
</feature>
<proteinExistence type="predicted"/>
<sequence length="95" mass="11086">VRQPLRAGDRGRHHPRPALHPVLRRPTPHRRIGRQQRRRGHRRPVAGGRHGHGPLPAQVGGDPRRLEHPRRCRRDPLRADCQRGAPFPDRRHEKL</sequence>
<dbReference type="AlphaFoldDB" id="A0A6J4UE47"/>
<name>A0A6J4UE47_9BACT</name>
<evidence type="ECO:0000256" key="1">
    <source>
        <dbReference type="SAM" id="MobiDB-lite"/>
    </source>
</evidence>
<gene>
    <name evidence="2" type="ORF">AVDCRST_MAG87-464</name>
</gene>
<accession>A0A6J4UE47</accession>
<feature type="region of interest" description="Disordered" evidence="1">
    <location>
        <begin position="1"/>
        <end position="95"/>
    </location>
</feature>
<protein>
    <submittedName>
        <fullName evidence="2">Uncharacterized protein</fullName>
    </submittedName>
</protein>
<reference evidence="2" key="1">
    <citation type="submission" date="2020-02" db="EMBL/GenBank/DDBJ databases">
        <authorList>
            <person name="Meier V. D."/>
        </authorList>
    </citation>
    <scope>NUCLEOTIDE SEQUENCE</scope>
    <source>
        <strain evidence="2">AVDCRST_MAG87</strain>
    </source>
</reference>
<feature type="compositionally biased region" description="Basic residues" evidence="1">
    <location>
        <begin position="11"/>
        <end position="52"/>
    </location>
</feature>
<dbReference type="EMBL" id="CADCWJ010000118">
    <property type="protein sequence ID" value="CAA9545916.1"/>
    <property type="molecule type" value="Genomic_DNA"/>
</dbReference>
<evidence type="ECO:0000313" key="2">
    <source>
        <dbReference type="EMBL" id="CAA9545916.1"/>
    </source>
</evidence>
<organism evidence="2">
    <name type="scientific">uncultured Thermomicrobiales bacterium</name>
    <dbReference type="NCBI Taxonomy" id="1645740"/>
    <lineage>
        <taxon>Bacteria</taxon>
        <taxon>Pseudomonadati</taxon>
        <taxon>Thermomicrobiota</taxon>
        <taxon>Thermomicrobia</taxon>
        <taxon>Thermomicrobiales</taxon>
        <taxon>environmental samples</taxon>
    </lineage>
</organism>
<feature type="non-terminal residue" evidence="2">
    <location>
        <position position="1"/>
    </location>
</feature>